<evidence type="ECO:0000313" key="3">
    <source>
        <dbReference type="Proteomes" id="UP000183832"/>
    </source>
</evidence>
<gene>
    <name evidence="2" type="ORF">CLUMA_CG001408</name>
</gene>
<sequence>MSSYSIAALSSSAISNSKTVSPSTCPTIT</sequence>
<dbReference type="Proteomes" id="UP000183832">
    <property type="component" value="Unassembled WGS sequence"/>
</dbReference>
<organism evidence="2 3">
    <name type="scientific">Clunio marinus</name>
    <dbReference type="NCBI Taxonomy" id="568069"/>
    <lineage>
        <taxon>Eukaryota</taxon>
        <taxon>Metazoa</taxon>
        <taxon>Ecdysozoa</taxon>
        <taxon>Arthropoda</taxon>
        <taxon>Hexapoda</taxon>
        <taxon>Insecta</taxon>
        <taxon>Pterygota</taxon>
        <taxon>Neoptera</taxon>
        <taxon>Endopterygota</taxon>
        <taxon>Diptera</taxon>
        <taxon>Nematocera</taxon>
        <taxon>Chironomoidea</taxon>
        <taxon>Chironomidae</taxon>
        <taxon>Clunio</taxon>
    </lineage>
</organism>
<feature type="region of interest" description="Disordered" evidence="1">
    <location>
        <begin position="1"/>
        <end position="29"/>
    </location>
</feature>
<accession>A0A1J1HJM3</accession>
<reference evidence="2 3" key="1">
    <citation type="submission" date="2015-04" db="EMBL/GenBank/DDBJ databases">
        <authorList>
            <person name="Syromyatnikov M.Y."/>
            <person name="Popov V.N."/>
        </authorList>
    </citation>
    <scope>NUCLEOTIDE SEQUENCE [LARGE SCALE GENOMIC DNA]</scope>
</reference>
<name>A0A1J1HJM3_9DIPT</name>
<dbReference type="AlphaFoldDB" id="A0A1J1HJM3"/>
<proteinExistence type="predicted"/>
<feature type="compositionally biased region" description="Polar residues" evidence="1">
    <location>
        <begin position="18"/>
        <end position="29"/>
    </location>
</feature>
<keyword evidence="3" id="KW-1185">Reference proteome</keyword>
<protein>
    <submittedName>
        <fullName evidence="2">CLUMA_CG001408, isoform A</fullName>
    </submittedName>
</protein>
<dbReference type="EMBL" id="CVRI01000004">
    <property type="protein sequence ID" value="CRK87612.1"/>
    <property type="molecule type" value="Genomic_DNA"/>
</dbReference>
<feature type="compositionally biased region" description="Low complexity" evidence="1">
    <location>
        <begin position="1"/>
        <end position="17"/>
    </location>
</feature>
<evidence type="ECO:0000256" key="1">
    <source>
        <dbReference type="SAM" id="MobiDB-lite"/>
    </source>
</evidence>
<evidence type="ECO:0000313" key="2">
    <source>
        <dbReference type="EMBL" id="CRK87612.1"/>
    </source>
</evidence>